<dbReference type="Proteomes" id="UP000821866">
    <property type="component" value="Chromosome 6"/>
</dbReference>
<feature type="region of interest" description="Disordered" evidence="1">
    <location>
        <begin position="136"/>
        <end position="215"/>
    </location>
</feature>
<evidence type="ECO:0000313" key="2">
    <source>
        <dbReference type="EMBL" id="KAH8022963.1"/>
    </source>
</evidence>
<comment type="caution">
    <text evidence="2">The sequence shown here is derived from an EMBL/GenBank/DDBJ whole genome shotgun (WGS) entry which is preliminary data.</text>
</comment>
<keyword evidence="3" id="KW-1185">Reference proteome</keyword>
<proteinExistence type="predicted"/>
<evidence type="ECO:0000256" key="1">
    <source>
        <dbReference type="SAM" id="MobiDB-lite"/>
    </source>
</evidence>
<organism evidence="2 3">
    <name type="scientific">Rhipicephalus microplus</name>
    <name type="common">Cattle tick</name>
    <name type="synonym">Boophilus microplus</name>
    <dbReference type="NCBI Taxonomy" id="6941"/>
    <lineage>
        <taxon>Eukaryota</taxon>
        <taxon>Metazoa</taxon>
        <taxon>Ecdysozoa</taxon>
        <taxon>Arthropoda</taxon>
        <taxon>Chelicerata</taxon>
        <taxon>Arachnida</taxon>
        <taxon>Acari</taxon>
        <taxon>Parasitiformes</taxon>
        <taxon>Ixodida</taxon>
        <taxon>Ixodoidea</taxon>
        <taxon>Ixodidae</taxon>
        <taxon>Rhipicephalinae</taxon>
        <taxon>Rhipicephalus</taxon>
        <taxon>Boophilus</taxon>
    </lineage>
</organism>
<dbReference type="EMBL" id="JABSTU010000008">
    <property type="protein sequence ID" value="KAH8022963.1"/>
    <property type="molecule type" value="Genomic_DNA"/>
</dbReference>
<evidence type="ECO:0000313" key="3">
    <source>
        <dbReference type="Proteomes" id="UP000821866"/>
    </source>
</evidence>
<name>A0A9J6DLY5_RHIMP</name>
<feature type="compositionally biased region" description="Basic and acidic residues" evidence="1">
    <location>
        <begin position="154"/>
        <end position="170"/>
    </location>
</feature>
<feature type="compositionally biased region" description="Polar residues" evidence="1">
    <location>
        <begin position="142"/>
        <end position="153"/>
    </location>
</feature>
<protein>
    <submittedName>
        <fullName evidence="2">Uncharacterized protein</fullName>
    </submittedName>
</protein>
<sequence length="215" mass="23718">MFGTSSSTLVDELVAPATQVRQARMMGQTNTALVTLKGLKVPRYVHFYGAELHCYPHHPRQVVRKICLSLGHRDDHYPTPDVVVCPTWSTDNLTQSHPRIPHWKSCVGLRPTTDSNCPRRERQTLNKTLVRKALENDLRELQPSSDHTVSSKTAETRHSRTPMKAEESRSKSRSNRVASQRPAICPGPASNAGLASNPGLTSSPAPAPAKNHGVH</sequence>
<reference evidence="2" key="2">
    <citation type="submission" date="2021-09" db="EMBL/GenBank/DDBJ databases">
        <authorList>
            <person name="Jia N."/>
            <person name="Wang J."/>
            <person name="Shi W."/>
            <person name="Du L."/>
            <person name="Sun Y."/>
            <person name="Zhan W."/>
            <person name="Jiang J."/>
            <person name="Wang Q."/>
            <person name="Zhang B."/>
            <person name="Ji P."/>
            <person name="Sakyi L.B."/>
            <person name="Cui X."/>
            <person name="Yuan T."/>
            <person name="Jiang B."/>
            <person name="Yang W."/>
            <person name="Lam T.T.-Y."/>
            <person name="Chang Q."/>
            <person name="Ding S."/>
            <person name="Wang X."/>
            <person name="Zhu J."/>
            <person name="Ruan X."/>
            <person name="Zhao L."/>
            <person name="Wei J."/>
            <person name="Que T."/>
            <person name="Du C."/>
            <person name="Cheng J."/>
            <person name="Dai P."/>
            <person name="Han X."/>
            <person name="Huang E."/>
            <person name="Gao Y."/>
            <person name="Liu J."/>
            <person name="Shao H."/>
            <person name="Ye R."/>
            <person name="Li L."/>
            <person name="Wei W."/>
            <person name="Wang X."/>
            <person name="Wang C."/>
            <person name="Huo Q."/>
            <person name="Li W."/>
            <person name="Guo W."/>
            <person name="Chen H."/>
            <person name="Chen S."/>
            <person name="Zhou L."/>
            <person name="Zhou L."/>
            <person name="Ni X."/>
            <person name="Tian J."/>
            <person name="Zhou Y."/>
            <person name="Sheng Y."/>
            <person name="Liu T."/>
            <person name="Pan Y."/>
            <person name="Xia L."/>
            <person name="Li J."/>
            <person name="Zhao F."/>
            <person name="Cao W."/>
        </authorList>
    </citation>
    <scope>NUCLEOTIDE SEQUENCE</scope>
    <source>
        <strain evidence="2">Rmic-2018</strain>
        <tissue evidence="2">Larvae</tissue>
    </source>
</reference>
<gene>
    <name evidence="2" type="ORF">HPB51_006393</name>
</gene>
<reference evidence="2" key="1">
    <citation type="journal article" date="2020" name="Cell">
        <title>Large-Scale Comparative Analyses of Tick Genomes Elucidate Their Genetic Diversity and Vector Capacities.</title>
        <authorList>
            <consortium name="Tick Genome and Microbiome Consortium (TIGMIC)"/>
            <person name="Jia N."/>
            <person name="Wang J."/>
            <person name="Shi W."/>
            <person name="Du L."/>
            <person name="Sun Y."/>
            <person name="Zhan W."/>
            <person name="Jiang J.F."/>
            <person name="Wang Q."/>
            <person name="Zhang B."/>
            <person name="Ji P."/>
            <person name="Bell-Sakyi L."/>
            <person name="Cui X.M."/>
            <person name="Yuan T.T."/>
            <person name="Jiang B.G."/>
            <person name="Yang W.F."/>
            <person name="Lam T.T."/>
            <person name="Chang Q.C."/>
            <person name="Ding S.J."/>
            <person name="Wang X.J."/>
            <person name="Zhu J.G."/>
            <person name="Ruan X.D."/>
            <person name="Zhao L."/>
            <person name="Wei J.T."/>
            <person name="Ye R.Z."/>
            <person name="Que T.C."/>
            <person name="Du C.H."/>
            <person name="Zhou Y.H."/>
            <person name="Cheng J.X."/>
            <person name="Dai P.F."/>
            <person name="Guo W.B."/>
            <person name="Han X.H."/>
            <person name="Huang E.J."/>
            <person name="Li L.F."/>
            <person name="Wei W."/>
            <person name="Gao Y.C."/>
            <person name="Liu J.Z."/>
            <person name="Shao H.Z."/>
            <person name="Wang X."/>
            <person name="Wang C.C."/>
            <person name="Yang T.C."/>
            <person name="Huo Q.B."/>
            <person name="Li W."/>
            <person name="Chen H.Y."/>
            <person name="Chen S.E."/>
            <person name="Zhou L.G."/>
            <person name="Ni X.B."/>
            <person name="Tian J.H."/>
            <person name="Sheng Y."/>
            <person name="Liu T."/>
            <person name="Pan Y.S."/>
            <person name="Xia L.Y."/>
            <person name="Li J."/>
            <person name="Zhao F."/>
            <person name="Cao W.C."/>
        </authorList>
    </citation>
    <scope>NUCLEOTIDE SEQUENCE</scope>
    <source>
        <strain evidence="2">Rmic-2018</strain>
    </source>
</reference>
<dbReference type="AlphaFoldDB" id="A0A9J6DLY5"/>
<accession>A0A9J6DLY5</accession>